<dbReference type="Proteomes" id="UP000679725">
    <property type="component" value="Unassembled WGS sequence"/>
</dbReference>
<dbReference type="Gene3D" id="2.60.40.10">
    <property type="entry name" value="Immunoglobulins"/>
    <property type="match status" value="1"/>
</dbReference>
<sequence length="231" mass="25240">MKKLYLTVLGSAFAVASQAQSISPGGIYAAANVSTGNGVSLEWVLGDINAFVNLSTLPVKLIRFEGTLTADGSAKLEWETAEEYNNQGFEVQKATDAVNFENIGWIDGAGNAKTRNVYQFLDKQLTTASYYRLKQVDADGQFSFSKIIRVIPHHESLDRFTAYPNPAKDGKVTATLPERSFKLSLYDTAGRLLKQIDNPQTQEQIRLPGSGNYLISIESAAGNKTVKVVQP</sequence>
<feature type="signal peptide" evidence="1">
    <location>
        <begin position="1"/>
        <end position="19"/>
    </location>
</feature>
<proteinExistence type="predicted"/>
<dbReference type="InterPro" id="IPR013783">
    <property type="entry name" value="Ig-like_fold"/>
</dbReference>
<evidence type="ECO:0000313" key="3">
    <source>
        <dbReference type="EMBL" id="CAG5068849.1"/>
    </source>
</evidence>
<accession>A0ABN7R9H9</accession>
<gene>
    <name evidence="3" type="ORF">DYBT9623_01581</name>
</gene>
<evidence type="ECO:0000256" key="1">
    <source>
        <dbReference type="SAM" id="SignalP"/>
    </source>
</evidence>
<dbReference type="Pfam" id="PF18962">
    <property type="entry name" value="Por_Secre_tail"/>
    <property type="match status" value="1"/>
</dbReference>
<dbReference type="EMBL" id="CAJRAU010000002">
    <property type="protein sequence ID" value="CAG5068849.1"/>
    <property type="molecule type" value="Genomic_DNA"/>
</dbReference>
<evidence type="ECO:0000259" key="2">
    <source>
        <dbReference type="Pfam" id="PF18962"/>
    </source>
</evidence>
<evidence type="ECO:0000313" key="4">
    <source>
        <dbReference type="Proteomes" id="UP000679725"/>
    </source>
</evidence>
<dbReference type="RefSeq" id="WP_215232968.1">
    <property type="nucleotide sequence ID" value="NZ_CAJRAU010000002.1"/>
</dbReference>
<keyword evidence="1" id="KW-0732">Signal</keyword>
<dbReference type="NCBIfam" id="TIGR04183">
    <property type="entry name" value="Por_Secre_tail"/>
    <property type="match status" value="1"/>
</dbReference>
<name>A0ABN7R9H9_9BACT</name>
<feature type="domain" description="Secretion system C-terminal sorting" evidence="2">
    <location>
        <begin position="163"/>
        <end position="229"/>
    </location>
</feature>
<feature type="chain" id="PRO_5046256056" description="Secretion system C-terminal sorting domain-containing protein" evidence="1">
    <location>
        <begin position="20"/>
        <end position="231"/>
    </location>
</feature>
<keyword evidence="4" id="KW-1185">Reference proteome</keyword>
<organism evidence="3 4">
    <name type="scientific">Dyadobacter linearis</name>
    <dbReference type="NCBI Taxonomy" id="2823330"/>
    <lineage>
        <taxon>Bacteria</taxon>
        <taxon>Pseudomonadati</taxon>
        <taxon>Bacteroidota</taxon>
        <taxon>Cytophagia</taxon>
        <taxon>Cytophagales</taxon>
        <taxon>Spirosomataceae</taxon>
        <taxon>Dyadobacter</taxon>
    </lineage>
</organism>
<comment type="caution">
    <text evidence="3">The sequence shown here is derived from an EMBL/GenBank/DDBJ whole genome shotgun (WGS) entry which is preliminary data.</text>
</comment>
<reference evidence="3 4" key="1">
    <citation type="submission" date="2021-04" db="EMBL/GenBank/DDBJ databases">
        <authorList>
            <person name="Rodrigo-Torres L."/>
            <person name="Arahal R. D."/>
            <person name="Lucena T."/>
        </authorList>
    </citation>
    <scope>NUCLEOTIDE SEQUENCE [LARGE SCALE GENOMIC DNA]</scope>
    <source>
        <strain evidence="3 4">CECT 9623</strain>
    </source>
</reference>
<protein>
    <recommendedName>
        <fullName evidence="2">Secretion system C-terminal sorting domain-containing protein</fullName>
    </recommendedName>
</protein>
<dbReference type="InterPro" id="IPR026444">
    <property type="entry name" value="Secre_tail"/>
</dbReference>